<protein>
    <submittedName>
        <fullName evidence="2">Uncharacterized protein</fullName>
    </submittedName>
</protein>
<feature type="region of interest" description="Disordered" evidence="1">
    <location>
        <begin position="289"/>
        <end position="322"/>
    </location>
</feature>
<accession>A0AAN6DMS5</accession>
<proteinExistence type="predicted"/>
<comment type="caution">
    <text evidence="2">The sequence shown here is derived from an EMBL/GenBank/DDBJ whole genome shotgun (WGS) entry which is preliminary data.</text>
</comment>
<gene>
    <name evidence="2" type="ORF">KL928_000584</name>
</gene>
<feature type="region of interest" description="Disordered" evidence="1">
    <location>
        <begin position="358"/>
        <end position="382"/>
    </location>
</feature>
<dbReference type="RefSeq" id="XP_043062479.1">
    <property type="nucleotide sequence ID" value="XM_043206295.1"/>
</dbReference>
<feature type="region of interest" description="Disordered" evidence="1">
    <location>
        <begin position="163"/>
        <end position="193"/>
    </location>
</feature>
<evidence type="ECO:0000313" key="3">
    <source>
        <dbReference type="Proteomes" id="UP001196530"/>
    </source>
</evidence>
<feature type="compositionally biased region" description="Basic and acidic residues" evidence="1">
    <location>
        <begin position="367"/>
        <end position="382"/>
    </location>
</feature>
<feature type="compositionally biased region" description="Basic and acidic residues" evidence="1">
    <location>
        <begin position="234"/>
        <end position="256"/>
    </location>
</feature>
<dbReference type="Proteomes" id="UP001196530">
    <property type="component" value="Unassembled WGS sequence"/>
</dbReference>
<feature type="compositionally biased region" description="Basic and acidic residues" evidence="1">
    <location>
        <begin position="163"/>
        <end position="181"/>
    </location>
</feature>
<feature type="region of interest" description="Disordered" evidence="1">
    <location>
        <begin position="517"/>
        <end position="538"/>
    </location>
</feature>
<dbReference type="AlphaFoldDB" id="A0AAN6DMS5"/>
<reference evidence="2" key="1">
    <citation type="journal article" date="2021" name="G3 (Bethesda)">
        <title>Genomic diversity, chromosomal rearrangements, and interspecies hybridization in the ogataea polymorpha species complex.</title>
        <authorList>
            <person name="Hanson S.J."/>
            <person name="Cinneide E.O."/>
            <person name="Salzberg L.I."/>
            <person name="Wolfe K.H."/>
            <person name="McGowan J."/>
            <person name="Fitzpatrick D.A."/>
            <person name="Matlin K."/>
        </authorList>
    </citation>
    <scope>NUCLEOTIDE SEQUENCE</scope>
    <source>
        <strain evidence="2">61-244</strain>
    </source>
</reference>
<name>A0AAN6DMS5_PICAN</name>
<feature type="region of interest" description="Disordered" evidence="1">
    <location>
        <begin position="233"/>
        <end position="266"/>
    </location>
</feature>
<organism evidence="2 3">
    <name type="scientific">Pichia angusta</name>
    <name type="common">Yeast</name>
    <name type="synonym">Hansenula polymorpha</name>
    <dbReference type="NCBI Taxonomy" id="870730"/>
    <lineage>
        <taxon>Eukaryota</taxon>
        <taxon>Fungi</taxon>
        <taxon>Dikarya</taxon>
        <taxon>Ascomycota</taxon>
        <taxon>Saccharomycotina</taxon>
        <taxon>Pichiomycetes</taxon>
        <taxon>Pichiales</taxon>
        <taxon>Pichiaceae</taxon>
        <taxon>Ogataea</taxon>
    </lineage>
</organism>
<dbReference type="EMBL" id="JAHLUX010000001">
    <property type="protein sequence ID" value="KAG7822109.1"/>
    <property type="molecule type" value="Genomic_DNA"/>
</dbReference>
<dbReference type="GeneID" id="66124635"/>
<evidence type="ECO:0000256" key="1">
    <source>
        <dbReference type="SAM" id="MobiDB-lite"/>
    </source>
</evidence>
<evidence type="ECO:0000313" key="2">
    <source>
        <dbReference type="EMBL" id="KAG7822109.1"/>
    </source>
</evidence>
<sequence>MPTPPATKTACSYALNGIVEPYGPSTSSGTCASWLGLVAMYSARVFVSPCLTRIISTSWLKFSSAADETIVNGSGVVDFDADRVRDLFVPVCVPNGLEQHFAPAHEHAAADEHLAEAQRVLCGPDTERHRHILYPAQRETVVPHANDKHHDKQLVRHLEPLVEGRAEERRERGERDGRERGVGTAPFREPPPRNVVAAGVHVEQVERRVQHDQHKHHAREPAVVHLELSVGRAGQDEQRVVARSKQETERQLRDGEDAGAVGDVDPALAPGALEHAVGHDGAVVDAAQHGHQQDVRGDGEDVDSDGQALQQGAGGVLEPREPRRAWLPGRARRRHHERRDKMAARPLRKLVVADARKNVREAPSADVEEKRPRKDAPPVREQRVAVRGGELAVVQQRGDALVRGVVHRVVEHDGVVQHGQVRRGRVVKVVRGGVLGLPDEVGEVVLDQGLVLANVEHVVVGPGERRGVAAELFDAQQHRAQKRRTPAPAPVREVVVLAVEAEVGGVVGYVETGGSLGAGDAARQSAGGQQQRQQQKHE</sequence>